<dbReference type="AlphaFoldDB" id="A0AAD1KNJ9"/>
<evidence type="ECO:0000256" key="3">
    <source>
        <dbReference type="ARBA" id="ARBA00022741"/>
    </source>
</evidence>
<dbReference type="GeneID" id="92879705"/>
<keyword evidence="4" id="KW-0418">Kinase</keyword>
<evidence type="ECO:0008006" key="11">
    <source>
        <dbReference type="Google" id="ProtNLM"/>
    </source>
</evidence>
<evidence type="ECO:0000256" key="1">
    <source>
        <dbReference type="ARBA" id="ARBA00005715"/>
    </source>
</evidence>
<dbReference type="Proteomes" id="UP000825072">
    <property type="component" value="Chromosome 1"/>
</dbReference>
<evidence type="ECO:0000313" key="10">
    <source>
        <dbReference type="Proteomes" id="UP000825072"/>
    </source>
</evidence>
<reference evidence="9" key="1">
    <citation type="submission" date="2021-06" db="EMBL/GenBank/DDBJ databases">
        <title>Genome sequence of Cutibacterium modestum strain KB17-24694.</title>
        <authorList>
            <person name="Dekio I."/>
            <person name="Asahina A."/>
            <person name="Nishida M."/>
        </authorList>
    </citation>
    <scope>NUCLEOTIDE SEQUENCE</scope>
    <source>
        <strain evidence="9">KB17-24694</strain>
    </source>
</reference>
<dbReference type="Pfam" id="PF17042">
    <property type="entry name" value="NBD_C"/>
    <property type="match status" value="1"/>
</dbReference>
<keyword evidence="5" id="KW-0067">ATP-binding</keyword>
<keyword evidence="6" id="KW-0119">Carbohydrate metabolism</keyword>
<dbReference type="InterPro" id="IPR042213">
    <property type="entry name" value="NBD_C_sf"/>
</dbReference>
<dbReference type="RefSeq" id="WP_002529015.1">
    <property type="nucleotide sequence ID" value="NZ_AP024747.1"/>
</dbReference>
<accession>A0AAD1KNJ9</accession>
<evidence type="ECO:0000256" key="2">
    <source>
        <dbReference type="ARBA" id="ARBA00022679"/>
    </source>
</evidence>
<dbReference type="Gene3D" id="3.40.50.10840">
    <property type="entry name" value="Putative sugar-binding, N-terminal domain"/>
    <property type="match status" value="1"/>
</dbReference>
<evidence type="ECO:0000313" key="9">
    <source>
        <dbReference type="EMBL" id="BCY24344.1"/>
    </source>
</evidence>
<organism evidence="9 10">
    <name type="scientific">Cutibacterium modestum</name>
    <dbReference type="NCBI Taxonomy" id="2559073"/>
    <lineage>
        <taxon>Bacteria</taxon>
        <taxon>Bacillati</taxon>
        <taxon>Actinomycetota</taxon>
        <taxon>Actinomycetes</taxon>
        <taxon>Propionibacteriales</taxon>
        <taxon>Propionibacteriaceae</taxon>
        <taxon>Cutibacterium</taxon>
    </lineage>
</organism>
<evidence type="ECO:0000259" key="8">
    <source>
        <dbReference type="Pfam" id="PF17042"/>
    </source>
</evidence>
<dbReference type="GO" id="GO:0005524">
    <property type="term" value="F:ATP binding"/>
    <property type="evidence" value="ECO:0007669"/>
    <property type="project" value="UniProtKB-KW"/>
</dbReference>
<comment type="similarity">
    <text evidence="1">Belongs to the four-carbon acid sugar kinase family.</text>
</comment>
<evidence type="ECO:0000256" key="5">
    <source>
        <dbReference type="ARBA" id="ARBA00022840"/>
    </source>
</evidence>
<evidence type="ECO:0000259" key="7">
    <source>
        <dbReference type="Pfam" id="PF07005"/>
    </source>
</evidence>
<dbReference type="SUPFAM" id="SSF142764">
    <property type="entry name" value="YgbK-like"/>
    <property type="match status" value="1"/>
</dbReference>
<dbReference type="Gene3D" id="3.40.980.20">
    <property type="entry name" value="Four-carbon acid sugar kinase, nucleotide binding domain"/>
    <property type="match status" value="1"/>
</dbReference>
<dbReference type="EMBL" id="AP024747">
    <property type="protein sequence ID" value="BCY24344.1"/>
    <property type="molecule type" value="Genomic_DNA"/>
</dbReference>
<protein>
    <recommendedName>
        <fullName evidence="11">Four-carbon acid sugar kinase family protein</fullName>
    </recommendedName>
</protein>
<keyword evidence="3" id="KW-0547">Nucleotide-binding</keyword>
<proteinExistence type="inferred from homology"/>
<dbReference type="InterPro" id="IPR031475">
    <property type="entry name" value="NBD_C"/>
</dbReference>
<dbReference type="GO" id="GO:0016301">
    <property type="term" value="F:kinase activity"/>
    <property type="evidence" value="ECO:0007669"/>
    <property type="project" value="UniProtKB-KW"/>
</dbReference>
<dbReference type="InterPro" id="IPR010737">
    <property type="entry name" value="4-carb_acid_sugar_kinase_N"/>
</dbReference>
<feature type="domain" description="Four-carbon acid sugar kinase nucleotide binding" evidence="8">
    <location>
        <begin position="253"/>
        <end position="403"/>
    </location>
</feature>
<gene>
    <name evidence="9" type="ORF">KB1_03340</name>
</gene>
<sequence length="423" mass="44512">MSEILVIGDDLTGTNATASAYARDGLRAMTVLNPTVPVALDDSVQVVACSTGSRHMTPARAAQTVAATVRNFGHGTRVIVKRFDTTLRGNIGAEIEATLTAAREVHPKHWIRGLVVPGFPAAHRTTIGGYQLLNGEPILMGPASRDPFTPVQHSGVAGIIHEQTQLTTTNIDLDVVMGDVSTLADKLARAIQDAELVIVDSVTDDDHQRIATAASALESDGCSWVVFESGPFGATYAHALGIRPHANRTNPILALIGSPTELTRLQSDRLEGQSGVDLITIEDPASDVNQLLSRLQASAKAGNAVVGIRTTSRDGSTPDPLHASQMLALIIDLAVECADSMQFDGIYASGGDVAFAVLDALGARRYEVETEVVPLAVSGKLVGGPHDGLGFATKGGLVGDVDAAVERINQLRSRIRHSKPQIV</sequence>
<name>A0AAD1KNJ9_9ACTN</name>
<feature type="domain" description="Four-carbon acid sugar kinase N-terminal" evidence="7">
    <location>
        <begin position="4"/>
        <end position="234"/>
    </location>
</feature>
<keyword evidence="2" id="KW-0808">Transferase</keyword>
<dbReference type="Pfam" id="PF07005">
    <property type="entry name" value="SBD_N"/>
    <property type="match status" value="1"/>
</dbReference>
<dbReference type="InterPro" id="IPR037051">
    <property type="entry name" value="4-carb_acid_sugar_kinase_N_sf"/>
</dbReference>
<evidence type="ECO:0000256" key="4">
    <source>
        <dbReference type="ARBA" id="ARBA00022777"/>
    </source>
</evidence>
<evidence type="ECO:0000256" key="6">
    <source>
        <dbReference type="ARBA" id="ARBA00023277"/>
    </source>
</evidence>